<gene>
    <name evidence="1" type="ORF">PHSY_006578</name>
</gene>
<keyword evidence="2" id="KW-1185">Reference proteome</keyword>
<sequence>MSMAWFVTSRPKPLGITSTPSRSFQSRYIFVAMRLTTSFAALYSVVVIALCLGQAHADSVTTPLALTHVDDKGKPVTPLTYLNLEPSAKELADAAKKITTPPPLPAEHKRLLPSDQLQPFVGQISSQGLAIKRELGHSLVPSLPILGALDNEGDHTNQAPPAKAAGEKRLLDALKALQPGEGTEYLPENHQTLGQRTVHPLNRRAEEDPLDVNIFGQNLHNLALPKLSPSKRSKSIGLNVLGEDVPLDRLSLPGLGSRDVQPLDLGLKTGNQQDLDSAEGLFKGVLPFKRHDASAQPLDLGLKTGNKEDLQRADSFLTGLLGGSAAKRDSISPDGIDLGSFKSLGDKFAKQAQKDALPLLFAPVKQAASPAVQGISTVNQVCTAFDCAGLVKGTLESTTKELGLPAFKPIQLPSRRRALGDKDLFANGLLNNGGEVEGIPIKRAIPGEDVATKKVLGLSDEAQDAVLGVKDAVNDVALGEKDKVNNVAGEFVKHLYSKQAKVETKRDLTLPPFSLLPGTGPQAKEAVKETIDFLGLPIPGVKRMHRVRRKQQ</sequence>
<dbReference type="HOGENOM" id="CLU_519886_0_0_1"/>
<dbReference type="RefSeq" id="XP_012192568.1">
    <property type="nucleotide sequence ID" value="XM_012337178.1"/>
</dbReference>
<name>R9PC80_PSEHS</name>
<protein>
    <submittedName>
        <fullName evidence="1">Serine/threonine-protein kinase Sgk2</fullName>
    </submittedName>
</protein>
<dbReference type="eggNOG" id="ENOG502R32M">
    <property type="taxonomic scope" value="Eukaryota"/>
</dbReference>
<dbReference type="Proteomes" id="UP000014071">
    <property type="component" value="Unassembled WGS sequence"/>
</dbReference>
<accession>R9PC80</accession>
<organism evidence="1 2">
    <name type="scientific">Pseudozyma hubeiensis (strain SY62)</name>
    <name type="common">Yeast</name>
    <dbReference type="NCBI Taxonomy" id="1305764"/>
    <lineage>
        <taxon>Eukaryota</taxon>
        <taxon>Fungi</taxon>
        <taxon>Dikarya</taxon>
        <taxon>Basidiomycota</taxon>
        <taxon>Ustilaginomycotina</taxon>
        <taxon>Ustilaginomycetes</taxon>
        <taxon>Ustilaginales</taxon>
        <taxon>Ustilaginaceae</taxon>
        <taxon>Pseudozyma</taxon>
    </lineage>
</organism>
<dbReference type="GO" id="GO:0016301">
    <property type="term" value="F:kinase activity"/>
    <property type="evidence" value="ECO:0007669"/>
    <property type="project" value="UniProtKB-KW"/>
</dbReference>
<reference evidence="2" key="1">
    <citation type="journal article" date="2013" name="Genome Announc.">
        <title>Draft genome sequence of the basidiomycetous yeast-like fungus Pseudozyma hubeiensis SY62, which produces an abundant amount of the biosurfactant mannosylerythritol lipids.</title>
        <authorList>
            <person name="Konishi M."/>
            <person name="Hatada Y."/>
            <person name="Horiuchi J."/>
        </authorList>
    </citation>
    <scope>NUCLEOTIDE SEQUENCE [LARGE SCALE GENOMIC DNA]</scope>
    <source>
        <strain evidence="2">SY62</strain>
    </source>
</reference>
<dbReference type="GeneID" id="24111847"/>
<keyword evidence="1" id="KW-0808">Transferase</keyword>
<proteinExistence type="predicted"/>
<dbReference type="AlphaFoldDB" id="R9PC80"/>
<keyword evidence="1" id="KW-0418">Kinase</keyword>
<dbReference type="EMBL" id="DF238822">
    <property type="protein sequence ID" value="GAC98981.1"/>
    <property type="molecule type" value="Genomic_DNA"/>
</dbReference>
<dbReference type="OrthoDB" id="2552594at2759"/>
<dbReference type="STRING" id="1305764.R9PC80"/>
<evidence type="ECO:0000313" key="1">
    <source>
        <dbReference type="EMBL" id="GAC98981.1"/>
    </source>
</evidence>
<evidence type="ECO:0000313" key="2">
    <source>
        <dbReference type="Proteomes" id="UP000014071"/>
    </source>
</evidence>